<organism evidence="2 3">
    <name type="scientific">Cupriavidus laharis</name>
    <dbReference type="NCBI Taxonomy" id="151654"/>
    <lineage>
        <taxon>Bacteria</taxon>
        <taxon>Pseudomonadati</taxon>
        <taxon>Pseudomonadota</taxon>
        <taxon>Betaproteobacteria</taxon>
        <taxon>Burkholderiales</taxon>
        <taxon>Burkholderiaceae</taxon>
        <taxon>Cupriavidus</taxon>
    </lineage>
</organism>
<proteinExistence type="predicted"/>
<evidence type="ECO:0000313" key="3">
    <source>
        <dbReference type="Proteomes" id="UP000727654"/>
    </source>
</evidence>
<feature type="chain" id="PRO_5046217765" evidence="1">
    <location>
        <begin position="22"/>
        <end position="195"/>
    </location>
</feature>
<feature type="signal peptide" evidence="1">
    <location>
        <begin position="1"/>
        <end position="21"/>
    </location>
</feature>
<dbReference type="RefSeq" id="WP_224078056.1">
    <property type="nucleotide sequence ID" value="NZ_CAJZAI010000001.1"/>
</dbReference>
<dbReference type="EMBL" id="CAJZAI010000001">
    <property type="protein sequence ID" value="CAG9165195.1"/>
    <property type="molecule type" value="Genomic_DNA"/>
</dbReference>
<sequence length="195" mass="20833">MNSKMLAVGIMTAAFSHTSMAEDNSKVAKALAERYIGTLGCSVEKVGPRNIARITDSGSNSESNLNSYYVAAVESDLQCAGGSGTSAAHLVVVGNAEMDYRSMDGAQRAEDLRVRPELSAPAVATVGAPRAITSLYIKDGQLQATGLEYSSSDANCCPSLKTIYKVQLVKKDVQVGKDDKRPANTWLFTKIKNYQ</sequence>
<name>A0ABM8WD09_9BURK</name>
<comment type="caution">
    <text evidence="2">The sequence shown here is derived from an EMBL/GenBank/DDBJ whole genome shotgun (WGS) entry which is preliminary data.</text>
</comment>
<keyword evidence="3" id="KW-1185">Reference proteome</keyword>
<reference evidence="2 3" key="1">
    <citation type="submission" date="2021-08" db="EMBL/GenBank/DDBJ databases">
        <authorList>
            <person name="Peeters C."/>
        </authorList>
    </citation>
    <scope>NUCLEOTIDE SEQUENCE [LARGE SCALE GENOMIC DNA]</scope>
    <source>
        <strain evidence="2 3">LMG 23992</strain>
    </source>
</reference>
<keyword evidence="1" id="KW-0732">Signal</keyword>
<evidence type="ECO:0000313" key="2">
    <source>
        <dbReference type="EMBL" id="CAG9165195.1"/>
    </source>
</evidence>
<accession>A0ABM8WD09</accession>
<protein>
    <submittedName>
        <fullName evidence="2">Uncharacterized protein</fullName>
    </submittedName>
</protein>
<evidence type="ECO:0000256" key="1">
    <source>
        <dbReference type="SAM" id="SignalP"/>
    </source>
</evidence>
<gene>
    <name evidence="2" type="ORF">LMG23992_00339</name>
</gene>
<dbReference type="Proteomes" id="UP000727654">
    <property type="component" value="Unassembled WGS sequence"/>
</dbReference>